<gene>
    <name evidence="1" type="ORF">S01H4_31264</name>
</gene>
<dbReference type="AlphaFoldDB" id="X1C3T0"/>
<protein>
    <submittedName>
        <fullName evidence="1">Uncharacterized protein</fullName>
    </submittedName>
</protein>
<sequence>MEKEIIIDIVKSALIKVKQARLDLDKNYVIRANNNLQSIHDILVSLARKVDSESENN</sequence>
<accession>X1C3T0</accession>
<comment type="caution">
    <text evidence="1">The sequence shown here is derived from an EMBL/GenBank/DDBJ whole genome shotgun (WGS) entry which is preliminary data.</text>
</comment>
<evidence type="ECO:0000313" key="1">
    <source>
        <dbReference type="EMBL" id="GAG79036.1"/>
    </source>
</evidence>
<organism evidence="1">
    <name type="scientific">marine sediment metagenome</name>
    <dbReference type="NCBI Taxonomy" id="412755"/>
    <lineage>
        <taxon>unclassified sequences</taxon>
        <taxon>metagenomes</taxon>
        <taxon>ecological metagenomes</taxon>
    </lineage>
</organism>
<dbReference type="EMBL" id="BART01016225">
    <property type="protein sequence ID" value="GAG79036.1"/>
    <property type="molecule type" value="Genomic_DNA"/>
</dbReference>
<proteinExistence type="predicted"/>
<name>X1C3T0_9ZZZZ</name>
<reference evidence="1" key="1">
    <citation type="journal article" date="2014" name="Front. Microbiol.">
        <title>High frequency of phylogenetically diverse reductive dehalogenase-homologous genes in deep subseafloor sedimentary metagenomes.</title>
        <authorList>
            <person name="Kawai M."/>
            <person name="Futagami T."/>
            <person name="Toyoda A."/>
            <person name="Takaki Y."/>
            <person name="Nishi S."/>
            <person name="Hori S."/>
            <person name="Arai W."/>
            <person name="Tsubouchi T."/>
            <person name="Morono Y."/>
            <person name="Uchiyama I."/>
            <person name="Ito T."/>
            <person name="Fujiyama A."/>
            <person name="Inagaki F."/>
            <person name="Takami H."/>
        </authorList>
    </citation>
    <scope>NUCLEOTIDE SEQUENCE</scope>
    <source>
        <strain evidence="1">Expedition CK06-06</strain>
    </source>
</reference>